<keyword evidence="5 12" id="KW-0378">Hydrolase</keyword>
<dbReference type="PROSITE" id="PS51864">
    <property type="entry name" value="ASTACIN"/>
    <property type="match status" value="1"/>
</dbReference>
<reference evidence="14" key="1">
    <citation type="submission" date="2022-03" db="EMBL/GenBank/DDBJ databases">
        <authorList>
            <person name="Martin C."/>
        </authorList>
    </citation>
    <scope>NUCLEOTIDE SEQUENCE</scope>
</reference>
<sequence>MKYILCLGLALALAQGAPTNPEEGDLFEGDILLEDGQDYNAIRNSRKMWPNGIIPYTVKSATASERATLNAAIADYNKYTCIRWVPRTNQMAYVSIVKGAGCYSVVGTLRHVQTLSLGHGCWTKGIIIHEMMHAVGFFHEQSRSDRDNYVTIMLQNVKTGMEHNFNKYSSGQVNDLLTYDYGSVMHYQATAFSKNGEHTIVPKTSGARIGQRVGFSQLDIQKVNMLYKCNGGGGGMTTPKPTIRPTTRRLTTPENCQDRYSNCQWFKSNGYCDRPQDGNYYRSICPKSCGIC</sequence>
<dbReference type="EC" id="3.4.24.-" evidence="13"/>
<dbReference type="CDD" id="cd04280">
    <property type="entry name" value="ZnMc_astacin_like"/>
    <property type="match status" value="1"/>
</dbReference>
<evidence type="ECO:0000256" key="9">
    <source>
        <dbReference type="ARBA" id="ARBA00023157"/>
    </source>
</evidence>
<dbReference type="InterPro" id="IPR024079">
    <property type="entry name" value="MetalloPept_cat_dom_sf"/>
</dbReference>
<dbReference type="Gene3D" id="1.10.10.1940">
    <property type="match status" value="1"/>
</dbReference>
<dbReference type="GO" id="GO:0006508">
    <property type="term" value="P:proteolysis"/>
    <property type="evidence" value="ECO:0007669"/>
    <property type="project" value="UniProtKB-KW"/>
</dbReference>
<keyword evidence="8" id="KW-0865">Zymogen</keyword>
<keyword evidence="6 12" id="KW-0862">Zinc</keyword>
<keyword evidence="3 12" id="KW-0479">Metal-binding</keyword>
<dbReference type="PANTHER" id="PTHR10127:SF780">
    <property type="entry name" value="METALLOENDOPEPTIDASE"/>
    <property type="match status" value="1"/>
</dbReference>
<proteinExistence type="predicted"/>
<gene>
    <name evidence="14" type="ORF">OFUS_LOCUS15068</name>
</gene>
<comment type="caution">
    <text evidence="14">The sequence shown here is derived from an EMBL/GenBank/DDBJ whole genome shotgun (WGS) entry which is preliminary data.</text>
</comment>
<keyword evidence="2 12" id="KW-0645">Protease</keyword>
<keyword evidence="15" id="KW-1185">Reference proteome</keyword>
<feature type="signal peptide" evidence="13">
    <location>
        <begin position="1"/>
        <end position="16"/>
    </location>
</feature>
<evidence type="ECO:0000256" key="1">
    <source>
        <dbReference type="ARBA" id="ARBA00002657"/>
    </source>
</evidence>
<comment type="caution">
    <text evidence="11">Lacks conserved residue(s) required for the propagation of feature annotation.</text>
</comment>
<organism evidence="14 15">
    <name type="scientific">Owenia fusiformis</name>
    <name type="common">Polychaete worm</name>
    <dbReference type="NCBI Taxonomy" id="6347"/>
    <lineage>
        <taxon>Eukaryota</taxon>
        <taxon>Metazoa</taxon>
        <taxon>Spiralia</taxon>
        <taxon>Lophotrochozoa</taxon>
        <taxon>Annelida</taxon>
        <taxon>Polychaeta</taxon>
        <taxon>Sedentaria</taxon>
        <taxon>Canalipalpata</taxon>
        <taxon>Sabellida</taxon>
        <taxon>Oweniida</taxon>
        <taxon>Oweniidae</taxon>
        <taxon>Owenia</taxon>
    </lineage>
</organism>
<dbReference type="FunFam" id="3.40.390.10:FF:000015">
    <property type="entry name" value="Meprin A subunit"/>
    <property type="match status" value="1"/>
</dbReference>
<dbReference type="EMBL" id="CAIIXF020000007">
    <property type="protein sequence ID" value="CAH1789764.1"/>
    <property type="molecule type" value="Genomic_DNA"/>
</dbReference>
<dbReference type="SUPFAM" id="SSF55486">
    <property type="entry name" value="Metalloproteases ('zincins'), catalytic domain"/>
    <property type="match status" value="1"/>
</dbReference>
<evidence type="ECO:0000256" key="3">
    <source>
        <dbReference type="ARBA" id="ARBA00022723"/>
    </source>
</evidence>
<keyword evidence="9" id="KW-1015">Disulfide bond</keyword>
<dbReference type="GO" id="GO:0004222">
    <property type="term" value="F:metalloendopeptidase activity"/>
    <property type="evidence" value="ECO:0007669"/>
    <property type="project" value="UniProtKB-UniRule"/>
</dbReference>
<dbReference type="PROSITE" id="PS51670">
    <property type="entry name" value="SHKT"/>
    <property type="match status" value="1"/>
</dbReference>
<dbReference type="Pfam" id="PF01400">
    <property type="entry name" value="Astacin"/>
    <property type="match status" value="1"/>
</dbReference>
<dbReference type="Pfam" id="PF01549">
    <property type="entry name" value="ShK"/>
    <property type="match status" value="1"/>
</dbReference>
<evidence type="ECO:0000256" key="13">
    <source>
        <dbReference type="RuleBase" id="RU361183"/>
    </source>
</evidence>
<feature type="binding site" evidence="12">
    <location>
        <position position="129"/>
    </location>
    <ligand>
        <name>Zn(2+)</name>
        <dbReference type="ChEBI" id="CHEBI:29105"/>
        <note>catalytic</note>
    </ligand>
</feature>
<dbReference type="InterPro" id="IPR006026">
    <property type="entry name" value="Peptidase_Metallo"/>
</dbReference>
<dbReference type="OrthoDB" id="291007at2759"/>
<comment type="cofactor">
    <cofactor evidence="12 13">
        <name>Zn(2+)</name>
        <dbReference type="ChEBI" id="CHEBI:29105"/>
    </cofactor>
    <text evidence="12 13">Binds 1 zinc ion per subunit.</text>
</comment>
<comment type="function">
    <text evidence="1">Metalloprotease.</text>
</comment>
<evidence type="ECO:0000256" key="12">
    <source>
        <dbReference type="PROSITE-ProRule" id="PRU01211"/>
    </source>
</evidence>
<accession>A0A8J1XSL9</accession>
<feature type="binding site" evidence="12">
    <location>
        <position position="133"/>
    </location>
    <ligand>
        <name>Zn(2+)</name>
        <dbReference type="ChEBI" id="CHEBI:29105"/>
        <note>catalytic</note>
    </ligand>
</feature>
<dbReference type="PANTHER" id="PTHR10127">
    <property type="entry name" value="DISCOIDIN, CUB, EGF, LAMININ , AND ZINC METALLOPROTEASE DOMAIN CONTAINING"/>
    <property type="match status" value="1"/>
</dbReference>
<evidence type="ECO:0000313" key="15">
    <source>
        <dbReference type="Proteomes" id="UP000749559"/>
    </source>
</evidence>
<dbReference type="InterPro" id="IPR001506">
    <property type="entry name" value="Peptidase_M12A"/>
</dbReference>
<evidence type="ECO:0000256" key="4">
    <source>
        <dbReference type="ARBA" id="ARBA00022729"/>
    </source>
</evidence>
<feature type="chain" id="PRO_5042621148" description="Metalloendopeptidase" evidence="13">
    <location>
        <begin position="17"/>
        <end position="292"/>
    </location>
</feature>
<dbReference type="SMART" id="SM00235">
    <property type="entry name" value="ZnMc"/>
    <property type="match status" value="1"/>
</dbReference>
<feature type="binding site" evidence="12">
    <location>
        <position position="139"/>
    </location>
    <ligand>
        <name>Zn(2+)</name>
        <dbReference type="ChEBI" id="CHEBI:29105"/>
        <note>catalytic</note>
    </ligand>
</feature>
<dbReference type="PRINTS" id="PR00480">
    <property type="entry name" value="ASTACIN"/>
</dbReference>
<evidence type="ECO:0000256" key="7">
    <source>
        <dbReference type="ARBA" id="ARBA00023049"/>
    </source>
</evidence>
<protein>
    <recommendedName>
        <fullName evidence="13">Metalloendopeptidase</fullName>
        <ecNumber evidence="13">3.4.24.-</ecNumber>
    </recommendedName>
</protein>
<evidence type="ECO:0000256" key="5">
    <source>
        <dbReference type="ARBA" id="ARBA00022801"/>
    </source>
</evidence>
<dbReference type="Gene3D" id="3.40.390.10">
    <property type="entry name" value="Collagenase (Catalytic Domain)"/>
    <property type="match status" value="1"/>
</dbReference>
<dbReference type="InterPro" id="IPR034035">
    <property type="entry name" value="Astacin-like_dom"/>
</dbReference>
<name>A0A8J1XSL9_OWEFU</name>
<feature type="active site" evidence="12">
    <location>
        <position position="130"/>
    </location>
</feature>
<evidence type="ECO:0000256" key="8">
    <source>
        <dbReference type="ARBA" id="ARBA00023145"/>
    </source>
</evidence>
<keyword evidence="7 12" id="KW-0482">Metalloprotease</keyword>
<dbReference type="GO" id="GO:0008270">
    <property type="term" value="F:zinc ion binding"/>
    <property type="evidence" value="ECO:0007669"/>
    <property type="project" value="UniProtKB-UniRule"/>
</dbReference>
<dbReference type="Proteomes" id="UP000749559">
    <property type="component" value="Unassembled WGS sequence"/>
</dbReference>
<dbReference type="InterPro" id="IPR003582">
    <property type="entry name" value="ShKT_dom"/>
</dbReference>
<evidence type="ECO:0000313" key="14">
    <source>
        <dbReference type="EMBL" id="CAH1789764.1"/>
    </source>
</evidence>
<evidence type="ECO:0000256" key="10">
    <source>
        <dbReference type="ARBA" id="ARBA00023180"/>
    </source>
</evidence>
<keyword evidence="4 13" id="KW-0732">Signal</keyword>
<evidence type="ECO:0000256" key="2">
    <source>
        <dbReference type="ARBA" id="ARBA00022670"/>
    </source>
</evidence>
<evidence type="ECO:0000256" key="6">
    <source>
        <dbReference type="ARBA" id="ARBA00022833"/>
    </source>
</evidence>
<evidence type="ECO:0000256" key="11">
    <source>
        <dbReference type="PROSITE-ProRule" id="PRU01005"/>
    </source>
</evidence>
<keyword evidence="10" id="KW-0325">Glycoprotein</keyword>
<dbReference type="AlphaFoldDB" id="A0A8J1XSL9"/>